<comment type="subcellular location">
    <subcellularLocation>
        <location evidence="15">Nucleus</location>
    </subcellularLocation>
    <subcellularLocation>
        <location evidence="15">Chromosome</location>
        <location evidence="15">Telomere</location>
    </subcellularLocation>
</comment>
<evidence type="ECO:0000256" key="3">
    <source>
        <dbReference type="ARBA" id="ARBA00016182"/>
    </source>
</evidence>
<evidence type="ECO:0000256" key="1">
    <source>
        <dbReference type="ARBA" id="ARBA00008001"/>
    </source>
</evidence>
<evidence type="ECO:0000256" key="9">
    <source>
        <dbReference type="ARBA" id="ARBA00022895"/>
    </source>
</evidence>
<evidence type="ECO:0000256" key="5">
    <source>
        <dbReference type="ARBA" id="ARBA00022679"/>
    </source>
</evidence>
<keyword evidence="4 15" id="KW-0158">Chromosome</keyword>
<feature type="region of interest" description="Disordered" evidence="16">
    <location>
        <begin position="598"/>
        <end position="628"/>
    </location>
</feature>
<feature type="domain" description="Reverse transcriptase" evidence="17">
    <location>
        <begin position="793"/>
        <end position="1125"/>
    </location>
</feature>
<feature type="compositionally biased region" description="Polar residues" evidence="16">
    <location>
        <begin position="431"/>
        <end position="440"/>
    </location>
</feature>
<evidence type="ECO:0000256" key="10">
    <source>
        <dbReference type="ARBA" id="ARBA00022918"/>
    </source>
</evidence>
<dbReference type="Gene3D" id="1.10.132.70">
    <property type="match status" value="1"/>
</dbReference>
<evidence type="ECO:0000256" key="8">
    <source>
        <dbReference type="ARBA" id="ARBA00022842"/>
    </source>
</evidence>
<dbReference type="InterPro" id="IPR021891">
    <property type="entry name" value="Telomerase_RBD"/>
</dbReference>
<dbReference type="PANTHER" id="PTHR12066">
    <property type="entry name" value="TELOMERASE REVERSE TRANSCRIPTASE"/>
    <property type="match status" value="1"/>
</dbReference>
<reference evidence="18" key="2">
    <citation type="submission" date="2025-09" db="UniProtKB">
        <authorList>
            <consortium name="Ensembl"/>
        </authorList>
    </citation>
    <scope>IDENTIFICATION</scope>
</reference>
<keyword evidence="6 15" id="KW-0548">Nucleotidyltransferase</keyword>
<dbReference type="Pfam" id="PF00078">
    <property type="entry name" value="RVT_1"/>
    <property type="match status" value="1"/>
</dbReference>
<keyword evidence="19" id="KW-1185">Reference proteome</keyword>
<comment type="function">
    <text evidence="15">Telomerase is a ribonucleoprotein enzyme essential for the replication of chromosome termini in most eukaryotes. It elongates telomeres. It is a reverse transcriptase that adds simple sequence repeats to chromosome ends by copying a template sequence within the RNA component of the enzyme.</text>
</comment>
<sequence length="1316" mass="149198">MGLRGAAPRLLPRAAQPGAFAQQPREVGRPRRLCVLRLDGFVRRLQGRAAGGGAPEPLLQAGDPACYRGLVERCLVARPAGCKALPPRVVFQQISSQSDVVARVIQRICEKKKKNVLAFGYALMNDNIHQQPCMPNVYNYMPNNTTETIRQSVLWEIILSRVGDDVMMYLLEHCALFVLVPPSCCYQICGQPFYELPLQNTAPLPEFFRLKCPGQKRSILSGYLQGGFFGRRHLKRAKSRRQSRSKVRDVSGFGSRRSLMVWGDAGQTPKTNKPIPNASDQLEGQQRASLCLSLTTPLRKRKWGGQCEISSKRMKIMQAEKERENGMSNPVPVGSKTQLMLAVDGVGVNTSEGNARSLPEEGFTLVKPVPPRGECGAQNSVVSGTAQENQMFPASSKGLEQEQENRTRYAGPHTRTRPNSRLAKVKPGNSGARSAQQLAKETTAVGRDIPETRSPKSSRASSLPAMQIERCSLLYSCQHLKECLPKSFILNRLKGSLSGGRRLVETIFFSGKFSEPLGRSKLPSCQERRKRLPKRYWQMRNVFQELLQNHARCPYLAVLRKNCPIQVAETGKGPQKGHQEESLFTTLQVDIAENGPRSVPADLNTFPGVPGGSSGKGEPSRKESELHVPQGASSSDLTAFLKQHSSHWQVYTFVRECLERVIPAALWGCDHNKCRFYRNMKKFISLGKFGSFSLQELMWKMKVNSCAWLRLKRGHFVPASEHSFRRGLLSKFLYWLMESYIAELLRSFFYITETMFQKNLLFFFRKSIWSKLQSLGVRSHLTKVRLRVLLKEEIKTLQQKKCVPLASKLRFIPKPNGLRPVVKLHSVVGAETFCKTSRDKKVQYFNTRLKNLFSVLNYERLKNPALLGSSVFGKDDIYVRWKKFVLKVLASNPEMPRFYFVKADVTGAYDTIPHDKLVEVILQAIAPGKKTTYSIRRYAVIVRTRNGFMRRYYRRYVRQLFLEFIPDMKRFVCHLQESSSLQNAIVVEQERRSSLFEFFLQFIRNNILKIEDRYYVQCCGIPQGSILSTLLCNLCYGDMEDKLLRGVQEDGLLMRLTDDFLLVTPHLTQAKAFLRTLAVGIPEYGFAINPAKTVVNFPVDEDIPGCSEFKQLPAHCVIPWCGLLISTQTLEMYCDYSRYACTSIRSSLSFNCSNKPGVSMRNKLLAVLQLKCHSLFVDLQINSLRTVCINVYKILLLQAFRFHACVLQLPFRQQVKNNPHFFLRVISDSTSCCFSALKAKNAGGSGSFPDVQPEPWLSYHAFIVKLANHKVIYKCLLGPLKQCKIKLLRQIPEGTMKLLKEVTEPALYEDFKVILD</sequence>
<keyword evidence="9 15" id="KW-0779">Telomere</keyword>
<dbReference type="InterPro" id="IPR000477">
    <property type="entry name" value="RT_dom"/>
</dbReference>
<evidence type="ECO:0000256" key="2">
    <source>
        <dbReference type="ARBA" id="ARBA00012493"/>
    </source>
</evidence>
<dbReference type="InterPro" id="IPR049139">
    <property type="entry name" value="TERT_C"/>
</dbReference>
<dbReference type="SUPFAM" id="SSF56672">
    <property type="entry name" value="DNA/RNA polymerases"/>
    <property type="match status" value="1"/>
</dbReference>
<dbReference type="FunFam" id="3.30.70.2630:FF:000001">
    <property type="entry name" value="Telomerase reverse transcriptase"/>
    <property type="match status" value="1"/>
</dbReference>
<reference evidence="18" key="1">
    <citation type="submission" date="2025-08" db="UniProtKB">
        <authorList>
            <consortium name="Ensembl"/>
        </authorList>
    </citation>
    <scope>IDENTIFICATION</scope>
</reference>
<evidence type="ECO:0000256" key="7">
    <source>
        <dbReference type="ARBA" id="ARBA00022723"/>
    </source>
</evidence>
<evidence type="ECO:0000256" key="11">
    <source>
        <dbReference type="ARBA" id="ARBA00023242"/>
    </source>
</evidence>
<dbReference type="SMART" id="SM00975">
    <property type="entry name" value="Telomerase_RBD"/>
    <property type="match status" value="1"/>
</dbReference>
<keyword evidence="11 15" id="KW-0539">Nucleus</keyword>
<dbReference type="Proteomes" id="UP000694545">
    <property type="component" value="Unplaced"/>
</dbReference>
<keyword evidence="12" id="KW-0687">Ribonucleoprotein</keyword>
<protein>
    <recommendedName>
        <fullName evidence="3 15">Telomerase reverse transcriptase</fullName>
        <ecNumber evidence="2 15">2.7.7.49</ecNumber>
    </recommendedName>
    <alternativeName>
        <fullName evidence="13 15">Telomerase catalytic subunit</fullName>
    </alternativeName>
</protein>
<evidence type="ECO:0000256" key="12">
    <source>
        <dbReference type="ARBA" id="ARBA00023274"/>
    </source>
</evidence>
<evidence type="ECO:0000256" key="6">
    <source>
        <dbReference type="ARBA" id="ARBA00022695"/>
    </source>
</evidence>
<dbReference type="GO" id="GO:0070034">
    <property type="term" value="F:telomerase RNA binding"/>
    <property type="evidence" value="ECO:0007669"/>
    <property type="project" value="TreeGrafter"/>
</dbReference>
<dbReference type="GO" id="GO:0042162">
    <property type="term" value="F:telomeric DNA binding"/>
    <property type="evidence" value="ECO:0007669"/>
    <property type="project" value="TreeGrafter"/>
</dbReference>
<dbReference type="Gene3D" id="3.30.70.2630">
    <property type="match status" value="1"/>
</dbReference>
<dbReference type="OMA" id="SYKAVQW"/>
<dbReference type="Pfam" id="PF21399">
    <property type="entry name" value="TERT_C"/>
    <property type="match status" value="1"/>
</dbReference>
<dbReference type="PROSITE" id="PS50878">
    <property type="entry name" value="RT_POL"/>
    <property type="match status" value="1"/>
</dbReference>
<keyword evidence="10 15" id="KW-0695">RNA-directed DNA polymerase</keyword>
<dbReference type="CDD" id="cd01648">
    <property type="entry name" value="TERT"/>
    <property type="match status" value="1"/>
</dbReference>
<dbReference type="InterPro" id="IPR043502">
    <property type="entry name" value="DNA/RNA_pol_sf"/>
</dbReference>
<evidence type="ECO:0000256" key="16">
    <source>
        <dbReference type="SAM" id="MobiDB-lite"/>
    </source>
</evidence>
<keyword evidence="8 15" id="KW-0460">Magnesium</keyword>
<dbReference type="GO" id="GO:0007004">
    <property type="term" value="P:telomere maintenance via telomerase"/>
    <property type="evidence" value="ECO:0007669"/>
    <property type="project" value="TreeGrafter"/>
</dbReference>
<evidence type="ECO:0000313" key="18">
    <source>
        <dbReference type="Ensembl" id="ENSVKKP00000005597.1"/>
    </source>
</evidence>
<name>A0A8D2J7P5_VARKO</name>
<dbReference type="Pfam" id="PF12009">
    <property type="entry name" value="Telomerase_RBD"/>
    <property type="match status" value="1"/>
</dbReference>
<keyword evidence="7 15" id="KW-0479">Metal-binding</keyword>
<evidence type="ECO:0000256" key="4">
    <source>
        <dbReference type="ARBA" id="ARBA00022454"/>
    </source>
</evidence>
<evidence type="ECO:0000256" key="15">
    <source>
        <dbReference type="RuleBase" id="RU365061"/>
    </source>
</evidence>
<accession>A0A8D2J7P5</accession>
<dbReference type="GO" id="GO:0000333">
    <property type="term" value="C:telomerase catalytic core complex"/>
    <property type="evidence" value="ECO:0007669"/>
    <property type="project" value="TreeGrafter"/>
</dbReference>
<dbReference type="PRINTS" id="PR01365">
    <property type="entry name" value="TELOMERASERT"/>
</dbReference>
<feature type="region of interest" description="Disordered" evidence="16">
    <location>
        <begin position="393"/>
        <end position="462"/>
    </location>
</feature>
<dbReference type="GO" id="GO:0000781">
    <property type="term" value="C:chromosome, telomeric region"/>
    <property type="evidence" value="ECO:0007669"/>
    <property type="project" value="UniProtKB-SubCell"/>
</dbReference>
<dbReference type="InterPro" id="IPR003545">
    <property type="entry name" value="Telomerase_RT"/>
</dbReference>
<evidence type="ECO:0000313" key="19">
    <source>
        <dbReference type="Proteomes" id="UP000694545"/>
    </source>
</evidence>
<comment type="similarity">
    <text evidence="1 15">Belongs to the reverse transcriptase family. Telomerase subfamily.</text>
</comment>
<evidence type="ECO:0000256" key="13">
    <source>
        <dbReference type="ARBA" id="ARBA00032044"/>
    </source>
</evidence>
<feature type="region of interest" description="Disordered" evidence="16">
    <location>
        <begin position="263"/>
        <end position="282"/>
    </location>
</feature>
<comment type="catalytic activity">
    <reaction evidence="14 15">
        <text>DNA(n) + a 2'-deoxyribonucleoside 5'-triphosphate = DNA(n+1) + diphosphate</text>
        <dbReference type="Rhea" id="RHEA:22508"/>
        <dbReference type="Rhea" id="RHEA-COMP:17339"/>
        <dbReference type="Rhea" id="RHEA-COMP:17340"/>
        <dbReference type="ChEBI" id="CHEBI:33019"/>
        <dbReference type="ChEBI" id="CHEBI:61560"/>
        <dbReference type="ChEBI" id="CHEBI:173112"/>
        <dbReference type="EC" id="2.7.7.49"/>
    </reaction>
</comment>
<organism evidence="18 19">
    <name type="scientific">Varanus komodoensis</name>
    <name type="common">Komodo dragon</name>
    <dbReference type="NCBI Taxonomy" id="61221"/>
    <lineage>
        <taxon>Eukaryota</taxon>
        <taxon>Metazoa</taxon>
        <taxon>Chordata</taxon>
        <taxon>Craniata</taxon>
        <taxon>Vertebrata</taxon>
        <taxon>Euteleostomi</taxon>
        <taxon>Lepidosauria</taxon>
        <taxon>Squamata</taxon>
        <taxon>Bifurcata</taxon>
        <taxon>Unidentata</taxon>
        <taxon>Episquamata</taxon>
        <taxon>Toxicofera</taxon>
        <taxon>Anguimorpha</taxon>
        <taxon>Paleoanguimorpha</taxon>
        <taxon>Varanoidea</taxon>
        <taxon>Varanidae</taxon>
        <taxon>Varanus</taxon>
    </lineage>
</organism>
<dbReference type="FunFam" id="1.10.357.90:FF:000001">
    <property type="entry name" value="Telomerase reverse transcriptase"/>
    <property type="match status" value="1"/>
</dbReference>
<dbReference type="GO" id="GO:0003720">
    <property type="term" value="F:telomerase activity"/>
    <property type="evidence" value="ECO:0007669"/>
    <property type="project" value="InterPro"/>
</dbReference>
<dbReference type="Gene3D" id="1.10.357.90">
    <property type="match status" value="1"/>
</dbReference>
<evidence type="ECO:0000256" key="14">
    <source>
        <dbReference type="ARBA" id="ARBA00048173"/>
    </source>
</evidence>
<dbReference type="EC" id="2.7.7.49" evidence="2 15"/>
<evidence type="ECO:0000259" key="17">
    <source>
        <dbReference type="PROSITE" id="PS50878"/>
    </source>
</evidence>
<dbReference type="PANTHER" id="PTHR12066:SF0">
    <property type="entry name" value="TELOMERASE REVERSE TRANSCRIPTASE"/>
    <property type="match status" value="1"/>
</dbReference>
<dbReference type="GO" id="GO:0046872">
    <property type="term" value="F:metal ion binding"/>
    <property type="evidence" value="ECO:0007669"/>
    <property type="project" value="UniProtKB-KW"/>
</dbReference>
<keyword evidence="5 15" id="KW-0808">Transferase</keyword>
<proteinExistence type="inferred from homology"/>
<dbReference type="Ensembl" id="ENSVKKT00000005755.1">
    <property type="protein sequence ID" value="ENSVKKP00000005597.1"/>
    <property type="gene ID" value="ENSVKKG00000004111.1"/>
</dbReference>